<dbReference type="Gene3D" id="3.30.930.30">
    <property type="match status" value="1"/>
</dbReference>
<feature type="non-terminal residue" evidence="1">
    <location>
        <position position="70"/>
    </location>
</feature>
<proteinExistence type="predicted"/>
<dbReference type="AlphaFoldDB" id="A0A7X2CBG0"/>
<sequence>MAIGRLSVKVGKAGKASPHAAYIARLGQYEKRLEQGEKLEASEFGNMPKWAATNPLHLWEAADAYERKNG</sequence>
<organism evidence="1 2">
    <name type="scientific">Pseudomonas helleri</name>
    <dbReference type="NCBI Taxonomy" id="1608996"/>
    <lineage>
        <taxon>Bacteria</taxon>
        <taxon>Pseudomonadati</taxon>
        <taxon>Pseudomonadota</taxon>
        <taxon>Gammaproteobacteria</taxon>
        <taxon>Pseudomonadales</taxon>
        <taxon>Pseudomonadaceae</taxon>
        <taxon>Pseudomonas</taxon>
    </lineage>
</organism>
<accession>A0A7X2CBG0</accession>
<protein>
    <submittedName>
        <fullName evidence="1">MobA/MobL family protein</fullName>
    </submittedName>
</protein>
<evidence type="ECO:0000313" key="2">
    <source>
        <dbReference type="Proteomes" id="UP000443000"/>
    </source>
</evidence>
<name>A0A7X2CBG0_9PSED</name>
<evidence type="ECO:0000313" key="1">
    <source>
        <dbReference type="EMBL" id="MQU19376.1"/>
    </source>
</evidence>
<comment type="caution">
    <text evidence="1">The sequence shown here is derived from an EMBL/GenBank/DDBJ whole genome shotgun (WGS) entry which is preliminary data.</text>
</comment>
<reference evidence="1 2" key="1">
    <citation type="submission" date="2019-10" db="EMBL/GenBank/DDBJ databases">
        <title>Evaluation of single-gene subtyping targets for Pseudomonas.</title>
        <authorList>
            <person name="Reichler S.J."/>
            <person name="Orsi R.H."/>
            <person name="Wiedmann M."/>
            <person name="Martin N.H."/>
            <person name="Murphy S.I."/>
        </authorList>
    </citation>
    <scope>NUCLEOTIDE SEQUENCE [LARGE SCALE GENOMIC DNA]</scope>
    <source>
        <strain evidence="1 2">FSL R10-1594</strain>
    </source>
</reference>
<gene>
    <name evidence="1" type="ORF">GHN41_23480</name>
</gene>
<dbReference type="Proteomes" id="UP000443000">
    <property type="component" value="Unassembled WGS sequence"/>
</dbReference>
<dbReference type="EMBL" id="WIVT01000065">
    <property type="protein sequence ID" value="MQU19376.1"/>
    <property type="molecule type" value="Genomic_DNA"/>
</dbReference>